<reference evidence="3" key="1">
    <citation type="submission" date="2021-02" db="EMBL/GenBank/DDBJ databases">
        <authorList>
            <person name="Dougan E. K."/>
            <person name="Rhodes N."/>
            <person name="Thang M."/>
            <person name="Chan C."/>
        </authorList>
    </citation>
    <scope>NUCLEOTIDE SEQUENCE</scope>
</reference>
<evidence type="ECO:0000259" key="2">
    <source>
        <dbReference type="Pfam" id="PF03109"/>
    </source>
</evidence>
<protein>
    <recommendedName>
        <fullName evidence="2">ABC1 atypical kinase-like domain-containing protein</fullName>
    </recommendedName>
</protein>
<keyword evidence="4" id="KW-1185">Reference proteome</keyword>
<comment type="similarity">
    <text evidence="1">Belongs to the protein kinase superfamily. ADCK protein kinase family.</text>
</comment>
<dbReference type="PANTHER" id="PTHR10566:SF123">
    <property type="entry name" value="PROTEIN KINASE SUPERFAMILY PROTEIN"/>
    <property type="match status" value="1"/>
</dbReference>
<name>A0A812IBL9_9DINO</name>
<sequence length="205" mass="22953">MNHMLSNWRVWEVGEVLWNVRKAWDSPASQEERGEALRAGLVQLGPVFVKVGQTLAQRPDVVGEEAAAELKSLQVDAKPFDNRYAYRTIMEDLNHSGPLSPELCPEQCDETQRALFAFFSPDPVAAASLGQVYKAKTHDGVWLAVKVRRPGAARSVALDWACMFVLTKMYRAVRAAYNDFTILADQVASGVFLELDYHNEARNVQ</sequence>
<evidence type="ECO:0000256" key="1">
    <source>
        <dbReference type="ARBA" id="ARBA00009670"/>
    </source>
</evidence>
<dbReference type="PANTHER" id="PTHR10566">
    <property type="entry name" value="CHAPERONE-ACTIVITY OF BC1 COMPLEX CABC1 -RELATED"/>
    <property type="match status" value="1"/>
</dbReference>
<dbReference type="InterPro" id="IPR050154">
    <property type="entry name" value="UbiB_kinase"/>
</dbReference>
<dbReference type="Pfam" id="PF03109">
    <property type="entry name" value="ABC1"/>
    <property type="match status" value="1"/>
</dbReference>
<dbReference type="AlphaFoldDB" id="A0A812IBL9"/>
<evidence type="ECO:0000313" key="3">
    <source>
        <dbReference type="EMBL" id="CAE7029363.1"/>
    </source>
</evidence>
<proteinExistence type="inferred from homology"/>
<accession>A0A812IBL9</accession>
<organism evidence="3 4">
    <name type="scientific">Symbiodinium natans</name>
    <dbReference type="NCBI Taxonomy" id="878477"/>
    <lineage>
        <taxon>Eukaryota</taxon>
        <taxon>Sar</taxon>
        <taxon>Alveolata</taxon>
        <taxon>Dinophyceae</taxon>
        <taxon>Suessiales</taxon>
        <taxon>Symbiodiniaceae</taxon>
        <taxon>Symbiodinium</taxon>
    </lineage>
</organism>
<comment type="caution">
    <text evidence="3">The sequence shown here is derived from an EMBL/GenBank/DDBJ whole genome shotgun (WGS) entry which is preliminary data.</text>
</comment>
<dbReference type="Proteomes" id="UP000604046">
    <property type="component" value="Unassembled WGS sequence"/>
</dbReference>
<gene>
    <name evidence="3" type="ORF">SNAT2548_LOCUS3522</name>
</gene>
<dbReference type="InterPro" id="IPR004147">
    <property type="entry name" value="ABC1_dom"/>
</dbReference>
<dbReference type="EMBL" id="CAJNDS010000215">
    <property type="protein sequence ID" value="CAE7029363.1"/>
    <property type="molecule type" value="Genomic_DNA"/>
</dbReference>
<feature type="domain" description="ABC1 atypical kinase-like" evidence="2">
    <location>
        <begin position="106"/>
        <end position="204"/>
    </location>
</feature>
<feature type="non-terminal residue" evidence="3">
    <location>
        <position position="205"/>
    </location>
</feature>
<evidence type="ECO:0000313" key="4">
    <source>
        <dbReference type="Proteomes" id="UP000604046"/>
    </source>
</evidence>
<dbReference type="OrthoDB" id="427480at2759"/>